<dbReference type="SUPFAM" id="SSF54403">
    <property type="entry name" value="Cystatin/monellin"/>
    <property type="match status" value="2"/>
</dbReference>
<organism evidence="3 4">
    <name type="scientific">Saccharococcus caldoxylosilyticus</name>
    <dbReference type="NCBI Taxonomy" id="81408"/>
    <lineage>
        <taxon>Bacteria</taxon>
        <taxon>Bacillati</taxon>
        <taxon>Bacillota</taxon>
        <taxon>Bacilli</taxon>
        <taxon>Bacillales</taxon>
        <taxon>Anoxybacillaceae</taxon>
        <taxon>Saccharococcus</taxon>
    </lineage>
</organism>
<accession>A0A150LCD8</accession>
<dbReference type="Pfam" id="PF03413">
    <property type="entry name" value="PepSY"/>
    <property type="match status" value="1"/>
</dbReference>
<dbReference type="InterPro" id="IPR025711">
    <property type="entry name" value="PepSY"/>
</dbReference>
<comment type="caution">
    <text evidence="3">The sequence shown here is derived from an EMBL/GenBank/DDBJ whole genome shotgun (WGS) entry which is preliminary data.</text>
</comment>
<evidence type="ECO:0000313" key="4">
    <source>
        <dbReference type="Proteomes" id="UP000075455"/>
    </source>
</evidence>
<feature type="domain" description="Cell wall elongation regulator TseB-like" evidence="2">
    <location>
        <begin position="36"/>
        <end position="80"/>
    </location>
</feature>
<protein>
    <submittedName>
        <fullName evidence="3">Uncharacterized protein</fullName>
    </submittedName>
</protein>
<dbReference type="InterPro" id="IPR041401">
    <property type="entry name" value="TseB-like_dom"/>
</dbReference>
<evidence type="ECO:0000259" key="1">
    <source>
        <dbReference type="Pfam" id="PF03413"/>
    </source>
</evidence>
<dbReference type="GeneID" id="301194290"/>
<dbReference type="InterPro" id="IPR046350">
    <property type="entry name" value="Cystatin_sf"/>
</dbReference>
<dbReference type="EMBL" id="LQYS01000095">
    <property type="protein sequence ID" value="KYD09934.1"/>
    <property type="molecule type" value="Genomic_DNA"/>
</dbReference>
<gene>
    <name evidence="3" type="ORF">B4119_2782</name>
</gene>
<dbReference type="RefSeq" id="WP_017435839.1">
    <property type="nucleotide sequence ID" value="NZ_AP025623.1"/>
</dbReference>
<proteinExistence type="predicted"/>
<dbReference type="STRING" id="81408.B4119_2782"/>
<dbReference type="Pfam" id="PF17881">
    <property type="entry name" value="TseB"/>
    <property type="match status" value="1"/>
</dbReference>
<feature type="domain" description="PepSY" evidence="1">
    <location>
        <begin position="95"/>
        <end position="153"/>
    </location>
</feature>
<sequence length="158" mass="18505">MRKWTILLFIFLCLAIWQAVSVYQDALWPKQSMEAKALERAKEKVAFAQIDRIYTYHGEEAYIVFVGKTKKGKKYVVWVPEKKGKIVIKRAESGITEAEAIAALKAERHPKKIISARLGMEKGVPLWELTYIDQYDRYSFYYVSFTDGTFLKRYSFQQ</sequence>
<reference evidence="3 4" key="1">
    <citation type="submission" date="2016-01" db="EMBL/GenBank/DDBJ databases">
        <title>Draft Genome Sequences of Seven Thermophilic Sporeformers Isolated from Foods.</title>
        <authorList>
            <person name="Berendsen E.M."/>
            <person name="Wells-Bennik M.H."/>
            <person name="Krawcyk A.O."/>
            <person name="De Jong A."/>
            <person name="Holsappel S."/>
            <person name="Eijlander R.T."/>
            <person name="Kuipers O.P."/>
        </authorList>
    </citation>
    <scope>NUCLEOTIDE SEQUENCE [LARGE SCALE GENOMIC DNA]</scope>
    <source>
        <strain evidence="3 4">B4119</strain>
    </source>
</reference>
<evidence type="ECO:0000259" key="2">
    <source>
        <dbReference type="Pfam" id="PF17881"/>
    </source>
</evidence>
<dbReference type="Proteomes" id="UP000075455">
    <property type="component" value="Unassembled WGS sequence"/>
</dbReference>
<dbReference type="PATRIC" id="fig|81408.3.peg.678"/>
<name>A0A150LCD8_9BACL</name>
<evidence type="ECO:0000313" key="3">
    <source>
        <dbReference type="EMBL" id="KYD09934.1"/>
    </source>
</evidence>
<dbReference type="eggNOG" id="COG5353">
    <property type="taxonomic scope" value="Bacteria"/>
</dbReference>
<dbReference type="AlphaFoldDB" id="A0A150LCD8"/>
<dbReference type="Gene3D" id="3.10.450.40">
    <property type="match status" value="2"/>
</dbReference>